<dbReference type="AlphaFoldDB" id="A0A6C0ACE6"/>
<reference evidence="1" key="1">
    <citation type="journal article" date="2020" name="Nature">
        <title>Giant virus diversity and host interactions through global metagenomics.</title>
        <authorList>
            <person name="Schulz F."/>
            <person name="Roux S."/>
            <person name="Paez-Espino D."/>
            <person name="Jungbluth S."/>
            <person name="Walsh D.A."/>
            <person name="Denef V.J."/>
            <person name="McMahon K.D."/>
            <person name="Konstantinidis K.T."/>
            <person name="Eloe-Fadrosh E.A."/>
            <person name="Kyrpides N.C."/>
            <person name="Woyke T."/>
        </authorList>
    </citation>
    <scope>NUCLEOTIDE SEQUENCE</scope>
    <source>
        <strain evidence="1">GVMAG-S-1004661-13</strain>
    </source>
</reference>
<proteinExistence type="predicted"/>
<name>A0A6C0ACE6_9ZZZZ</name>
<protein>
    <submittedName>
        <fullName evidence="1">Uncharacterized protein</fullName>
    </submittedName>
</protein>
<dbReference type="EMBL" id="MN740545">
    <property type="protein sequence ID" value="QHS77354.1"/>
    <property type="molecule type" value="Genomic_DNA"/>
</dbReference>
<accession>A0A6C0ACE6</accession>
<sequence>MFEELHTLSTELIDLLINYDTFDKIRGKFKQLNSLTNLKLRPDEKVIKKVSRFLNIECGKELDFTFGDVLKEISTKHIHNAETSRCDYHQESLISHLVVAFMNSMIVVPTSIYSLRRVQFYLLSLFHDIGKFSCQTTYPGEILGFPFHGEHGSGTMLGLWSDSLLEFFKNYDEYTMFCRAIGSHMCGYHCVNYSHPDEIYKLDMISTEKSLVKEYLYWLSYTDKVSGFSKHPFEIESYLKFRPEFQEIISKKKNLNDITKINKLNKGLLILVFTDEDDKFSNFINYFKDCDNVKILIDHSPETFRYEVQGETFIIVKANYYFMESYCLEDFNEYFRVFIDVIKPFYDLKSSLFWLPKCINKITATSASTKKKLIKIITDSSFPHFRIQTSIVTDVIIFNLINNLLKLDNIKSNPVEKKTLKEMVINCINSNSLDNFFRGENFIIKTPRLFSDLDNVTSRYIKYQEGRNQNFLPYARQCRGIIFNIVDNKPIFMKSLLERGMEIVMPEHRKNQVTTNENSKARNLDEDQKNIIRKCAEQAEEDIFVSFKLDGSLTGVILYPIDSYQHQVVEEALNKKQDKYHFKFALDLIQYAKSQNLNFIPLICTQGTLIMPINMLDYFVTAYALSHGYNDIRSQASISDPAQVFNEKYRKKFILQLDDLYKACPEHLRKEAMCISFEAVCENSTTAWHNTCFTKDLEFNIEAKYNGYHPELGINTSKSCFEILGITFNVGEESGSYRAHFQIPDIVKKSGFEEPGFSRLKSTKDLNCMLGSLSELLEDKITERDFFDKYPSLEMNKHSIIHYEGFVVYNKKLNSKEIGLFVKDFDFDVNYSKAKSTEYYKGHGFDKKTVKDLLKLGKTAEKVMPLVKEFKEFNRTLEPKLQEICLEIREWIQELFEIDPNENKLLDQYKVKEKMYISILNKIENKEYKTIFRMFLKISKEFNDVIDESFNKRFIFTKKYIDKKNRIQALLEFINKIKFFEDDYQILINKKVSECDSTIIDLFEMVHSGL</sequence>
<organism evidence="1">
    <name type="scientific">viral metagenome</name>
    <dbReference type="NCBI Taxonomy" id="1070528"/>
    <lineage>
        <taxon>unclassified sequences</taxon>
        <taxon>metagenomes</taxon>
        <taxon>organismal metagenomes</taxon>
    </lineage>
</organism>
<evidence type="ECO:0000313" key="1">
    <source>
        <dbReference type="EMBL" id="QHS77354.1"/>
    </source>
</evidence>